<dbReference type="Proteomes" id="UP000307768">
    <property type="component" value="Unassembled WGS sequence"/>
</dbReference>
<keyword evidence="2" id="KW-0732">Signal</keyword>
<accession>A0A5Q6RJP3</accession>
<organism evidence="3 4">
    <name type="scientific">Mumia zhuanghuii</name>
    <dbReference type="NCBI Taxonomy" id="2585211"/>
    <lineage>
        <taxon>Bacteria</taxon>
        <taxon>Bacillati</taxon>
        <taxon>Actinomycetota</taxon>
        <taxon>Actinomycetes</taxon>
        <taxon>Propionibacteriales</taxon>
        <taxon>Nocardioidaceae</taxon>
        <taxon>Mumia</taxon>
    </lineage>
</organism>
<protein>
    <submittedName>
        <fullName evidence="3">SHOCT domain-containing protein</fullName>
    </submittedName>
</protein>
<evidence type="ECO:0000313" key="4">
    <source>
        <dbReference type="Proteomes" id="UP000307768"/>
    </source>
</evidence>
<name>A0A5Q6RJP3_9ACTN</name>
<feature type="chain" id="PRO_5024455370" evidence="2">
    <location>
        <begin position="26"/>
        <end position="163"/>
    </location>
</feature>
<evidence type="ECO:0000313" key="3">
    <source>
        <dbReference type="EMBL" id="KAA1418306.1"/>
    </source>
</evidence>
<reference evidence="3 4" key="1">
    <citation type="submission" date="2019-09" db="EMBL/GenBank/DDBJ databases">
        <title>Mumia zhuanghuii sp. nov. isolated from the intestinal contents of plateau pika (Ochotona curzoniae) in the Qinghai-Tibet plateau of China.</title>
        <authorList>
            <person name="Tian Z."/>
        </authorList>
    </citation>
    <scope>NUCLEOTIDE SEQUENCE [LARGE SCALE GENOMIC DNA]</scope>
    <source>
        <strain evidence="4">350</strain>
    </source>
</reference>
<sequence length="163" mass="17265">MKRIVGALVLAVSFLVLGLVGPASAETIEDQLDCHPPQCYVQDGDPFDASSDGGVGVVLALALIAGVVVLGITAYKVSMARDIARRSGMDPDKAAAMTLLSDDGLDATYLAANLRDRDPSDVQQAAPARTPRERLRDLTELKAQGLVSEDEYAQRRAAILDSI</sequence>
<evidence type="ECO:0000256" key="2">
    <source>
        <dbReference type="SAM" id="SignalP"/>
    </source>
</evidence>
<proteinExistence type="predicted"/>
<dbReference type="EMBL" id="VDFQ02000007">
    <property type="protein sequence ID" value="KAA1418306.1"/>
    <property type="molecule type" value="Genomic_DNA"/>
</dbReference>
<keyword evidence="1" id="KW-1133">Transmembrane helix</keyword>
<dbReference type="OrthoDB" id="3788317at2"/>
<dbReference type="AlphaFoldDB" id="A0A5Q6RJP3"/>
<feature type="transmembrane region" description="Helical" evidence="1">
    <location>
        <begin position="55"/>
        <end position="77"/>
    </location>
</feature>
<keyword evidence="1" id="KW-0472">Membrane</keyword>
<keyword evidence="1" id="KW-0812">Transmembrane</keyword>
<dbReference type="RefSeq" id="WP_149771595.1">
    <property type="nucleotide sequence ID" value="NZ_VDFQ02000007.1"/>
</dbReference>
<comment type="caution">
    <text evidence="3">The sequence shown here is derived from an EMBL/GenBank/DDBJ whole genome shotgun (WGS) entry which is preliminary data.</text>
</comment>
<evidence type="ECO:0000256" key="1">
    <source>
        <dbReference type="SAM" id="Phobius"/>
    </source>
</evidence>
<gene>
    <name evidence="3" type="ORF">FE697_021020</name>
</gene>
<feature type="signal peptide" evidence="2">
    <location>
        <begin position="1"/>
        <end position="25"/>
    </location>
</feature>